<accession>A0A6C0F568</accession>
<sequence length="507" mass="59203">MDIAEGKKDIFVKYLDYLRFGIYSKILDSNNLLVKNLYKNSKTNKDDVPLWLFHGGELINLYSTENNRVPTKDIDLKLYLTGDYSIVPEILEKASTKMKPISLTQFDFSDTNDCEKKYNTITRGFRGILRSHTTPSGKNGWEIWSQGETQRNNLCADLTINQLKGTYSQIHLKTGKVRSGFELDNLLSARSQTWTNGDRCKAFIVNMPYVTHVGRDNIPYDINDKYLYKLGIEYDEEMDAYLIDEDHLVYLDEQFRVFDGMSSKQKRDYMTNKLQVLSVKHRKFKLASVIGVVLVYNETRAQWYLMQEGVLDTYIDYSAKFHSDTEKQYLGRYEDGSFPTTIQKVSYGKRKGIFKIPNLTWLISDQLRMLYATIRGEYLECSKKSCRWVTLGGGAAGNYEKYFKKLTGLLQSFNKVIESLHDGDLDSIQESLKTCRDKNLEICGYQPFLTSLFRGFEFDLLKKRAQTKKAKTKRRGRSMKRRNKRKTKRNSLMHRLQQKNNMYENIF</sequence>
<reference evidence="2" key="1">
    <citation type="journal article" date="2020" name="Nature">
        <title>Giant virus diversity and host interactions through global metagenomics.</title>
        <authorList>
            <person name="Schulz F."/>
            <person name="Roux S."/>
            <person name="Paez-Espino D."/>
            <person name="Jungbluth S."/>
            <person name="Walsh D.A."/>
            <person name="Denef V.J."/>
            <person name="McMahon K.D."/>
            <person name="Konstantinidis K.T."/>
            <person name="Eloe-Fadrosh E.A."/>
            <person name="Kyrpides N.C."/>
            <person name="Woyke T."/>
        </authorList>
    </citation>
    <scope>NUCLEOTIDE SEQUENCE</scope>
    <source>
        <strain evidence="2">GVMAG-S-ERX555967-130</strain>
    </source>
</reference>
<organism evidence="2">
    <name type="scientific">viral metagenome</name>
    <dbReference type="NCBI Taxonomy" id="1070528"/>
    <lineage>
        <taxon>unclassified sequences</taxon>
        <taxon>metagenomes</taxon>
        <taxon>organismal metagenomes</taxon>
    </lineage>
</organism>
<dbReference type="AlphaFoldDB" id="A0A6C0F568"/>
<proteinExistence type="predicted"/>
<dbReference type="EMBL" id="MN738786">
    <property type="protein sequence ID" value="QHT36866.1"/>
    <property type="molecule type" value="Genomic_DNA"/>
</dbReference>
<evidence type="ECO:0000313" key="2">
    <source>
        <dbReference type="EMBL" id="QHT36866.1"/>
    </source>
</evidence>
<evidence type="ECO:0000256" key="1">
    <source>
        <dbReference type="SAM" id="MobiDB-lite"/>
    </source>
</evidence>
<name>A0A6C0F568_9ZZZZ</name>
<feature type="region of interest" description="Disordered" evidence="1">
    <location>
        <begin position="468"/>
        <end position="492"/>
    </location>
</feature>
<protein>
    <submittedName>
        <fullName evidence="2">Uncharacterized protein</fullName>
    </submittedName>
</protein>